<evidence type="ECO:0000259" key="17">
    <source>
        <dbReference type="Pfam" id="PF04565"/>
    </source>
</evidence>
<evidence type="ECO:0000259" key="16">
    <source>
        <dbReference type="Pfam" id="PF04563"/>
    </source>
</evidence>
<keyword evidence="4 12" id="KW-0808">Transferase</keyword>
<evidence type="ECO:0000259" key="13">
    <source>
        <dbReference type="Pfam" id="PF00562"/>
    </source>
</evidence>
<dbReference type="GO" id="GO:0000428">
    <property type="term" value="C:DNA-directed RNA polymerase complex"/>
    <property type="evidence" value="ECO:0007669"/>
    <property type="project" value="UniProtKB-KW"/>
</dbReference>
<dbReference type="GO" id="GO:0006383">
    <property type="term" value="P:transcription by RNA polymerase III"/>
    <property type="evidence" value="ECO:0007669"/>
    <property type="project" value="UniProtKB-ARBA"/>
</dbReference>
<keyword evidence="8 12" id="KW-0804">Transcription</keyword>
<dbReference type="InterPro" id="IPR007645">
    <property type="entry name" value="RNA_pol_Rpb2_3"/>
</dbReference>
<reference evidence="20" key="1">
    <citation type="submission" date="2022-11" db="UniProtKB">
        <authorList>
            <consortium name="WormBaseParasite"/>
        </authorList>
    </citation>
    <scope>IDENTIFICATION</scope>
</reference>
<accession>A0A914WZE3</accession>
<dbReference type="NCBIfam" id="NF007175">
    <property type="entry name" value="PRK09606.1"/>
    <property type="match status" value="1"/>
</dbReference>
<dbReference type="GO" id="GO:0046872">
    <property type="term" value="F:metal ion binding"/>
    <property type="evidence" value="ECO:0007669"/>
    <property type="project" value="UniProtKB-KW"/>
</dbReference>
<dbReference type="InterPro" id="IPR014724">
    <property type="entry name" value="RNA_pol_RPB2_OB-fold"/>
</dbReference>
<evidence type="ECO:0000256" key="8">
    <source>
        <dbReference type="ARBA" id="ARBA00023163"/>
    </source>
</evidence>
<evidence type="ECO:0000256" key="5">
    <source>
        <dbReference type="ARBA" id="ARBA00022695"/>
    </source>
</evidence>
<protein>
    <recommendedName>
        <fullName evidence="12">DNA-directed RNA polymerase subunit beta</fullName>
        <ecNumber evidence="12">2.7.7.6</ecNumber>
    </recommendedName>
</protein>
<dbReference type="InterPro" id="IPR007646">
    <property type="entry name" value="RNA_pol_Rpb2_4"/>
</dbReference>
<dbReference type="EC" id="2.7.7.6" evidence="12"/>
<comment type="catalytic activity">
    <reaction evidence="10 12">
        <text>RNA(n) + a ribonucleoside 5'-triphosphate = RNA(n+1) + diphosphate</text>
        <dbReference type="Rhea" id="RHEA:21248"/>
        <dbReference type="Rhea" id="RHEA-COMP:14527"/>
        <dbReference type="Rhea" id="RHEA-COMP:17342"/>
        <dbReference type="ChEBI" id="CHEBI:33019"/>
        <dbReference type="ChEBI" id="CHEBI:61557"/>
        <dbReference type="ChEBI" id="CHEBI:140395"/>
        <dbReference type="EC" id="2.7.7.6"/>
    </reaction>
</comment>
<evidence type="ECO:0000256" key="3">
    <source>
        <dbReference type="ARBA" id="ARBA00022478"/>
    </source>
</evidence>
<dbReference type="InterPro" id="IPR015712">
    <property type="entry name" value="DNA-dir_RNA_pol_su2"/>
</dbReference>
<dbReference type="WBParaSite" id="PSAMB.scaffold56size92332.g1265.t1">
    <property type="protein sequence ID" value="PSAMB.scaffold56size92332.g1265.t1"/>
    <property type="gene ID" value="PSAMB.scaffold56size92332.g1265"/>
</dbReference>
<dbReference type="FunFam" id="3.90.1100.10:FF:000006">
    <property type="entry name" value="DNA-directed RNA polymerase subunit beta"/>
    <property type="match status" value="1"/>
</dbReference>
<sequence length="1146" mass="129018">MKEEEPSIDSIDEETVDLRAPVKTLADKWLLVKAFLRVRGLVKQHIASFDYFVKIEIRKILKANERIISDANPSFYLKYLDIRVGTPSSEEGFNQLNEKITPHECRLRDMTYSAPIVVDIEYTRGNQRVLRHNLTIGRMPIMLRSSKCVLKDQPPAQMAKLQECPHDPGGYFIVRGSEKVILIHEQLSKNRIMISRNHKKELTCEVLSSTQERKSKTYIISKKRRYYLRHNQLSDDVPVGIVLKAMGFENDHDIVSAVGIEERFVAGMAPSVEECERSQVVTQKQAVEYIGSKVRTTRTWGSSSKPKEHEARDFLSNTMIAHVPAVDGNMKLKAVYIGLMIRRLMQAEMGESESDDRDFYGNKRLELAGSLLALLFEDLFKRFNSELKKIADKTVIKPLAAAFDIVKHMRQDLITNGLTNALATGNWNIKRFRIDRQGVTQVLSRLSYISALGMMTRINSTFEKTRKVSGPRSLQPSQWGMLCPSDTPEGESCGLVKNLALMSHITTDADEQPIVSLLFKSGVEDLMLLPWTQIHNEDQHMVFLNGLIIGLTKDPMRIVRIVRAVRRTGFVNEFVSVSTNAAQRSVFIASDGGRLCRPYIIVEDGRSAVQDKHIQELHQGIRTFDDFIHDGLIEYLDVNEMNDAAIAVYDREIGAETTHVEIEPFTLLGVCAGLIPYPHHNQSPRNTYQCAMGKQAMGTIAYNQRNRIDSLMYLLVYPQRPLVKTKTIELCNFEKLPAGQNAIIAVMSYSGYDIEDALVLNKAALDRGYGRCLVYKHSKGTAKKYPNQTYDKVMGPSLDPTTRKPIYKHAVLDLDGIVCAGARLEHKQVLINKHVPVVSVDPVTQSATGPSGSAMTTRNVEFRESPISYKNPVPSYAERVLLTCNEDDSYLIKILQRQTRRPELGDKFSSRHGQKGVCGLIAAQEDVPFNDLGMCPDMIMNPHGFPSRMTVGKLMELLSGKAALFEGRFHYGTAFGGDQVETVKDELARHGFNYLGKDMLTSGITGQSLSAYIYFGPIYYQKLKHMVLDKMHARARGPRAVLTRQPTEGRAREGGLRLGEMERDCLIAYGASMLLMERLMVSSDAFKVDVCSTCGLIGYSGWCQRCRSSQTMATITIPYACKLLFQELQSMNIVPQLRLAKYTDGK</sequence>
<dbReference type="Gene3D" id="2.40.50.150">
    <property type="match status" value="1"/>
</dbReference>
<feature type="domain" description="RNA polymerase Rpb2" evidence="18">
    <location>
        <begin position="542"/>
        <end position="603"/>
    </location>
</feature>
<evidence type="ECO:0000256" key="9">
    <source>
        <dbReference type="ARBA" id="ARBA00023242"/>
    </source>
</evidence>
<comment type="subcellular location">
    <subcellularLocation>
        <location evidence="1">Nucleus</location>
    </subcellularLocation>
</comment>
<dbReference type="FunFam" id="3.90.1800.10:FF:000003">
    <property type="entry name" value="DNA-directed RNA polymerase subunit beta"/>
    <property type="match status" value="1"/>
</dbReference>
<feature type="domain" description="RNA polymerase Rpb2" evidence="17">
    <location>
        <begin position="441"/>
        <end position="505"/>
    </location>
</feature>
<dbReference type="SUPFAM" id="SSF64484">
    <property type="entry name" value="beta and beta-prime subunits of DNA dependent RNA-polymerase"/>
    <property type="match status" value="1"/>
</dbReference>
<organism evidence="19 20">
    <name type="scientific">Plectus sambesii</name>
    <dbReference type="NCBI Taxonomy" id="2011161"/>
    <lineage>
        <taxon>Eukaryota</taxon>
        <taxon>Metazoa</taxon>
        <taxon>Ecdysozoa</taxon>
        <taxon>Nematoda</taxon>
        <taxon>Chromadorea</taxon>
        <taxon>Plectida</taxon>
        <taxon>Plectina</taxon>
        <taxon>Plectoidea</taxon>
        <taxon>Plectidae</taxon>
        <taxon>Plectus</taxon>
    </lineage>
</organism>
<keyword evidence="19" id="KW-1185">Reference proteome</keyword>
<comment type="function">
    <text evidence="12">DNA-dependent RNA polymerase catalyzes the transcription of DNA into RNA using the four ribonucleoside triphosphates as substrates.</text>
</comment>
<dbReference type="Gene3D" id="2.40.270.10">
    <property type="entry name" value="DNA-directed RNA polymerase, subunit 2, domain 6"/>
    <property type="match status" value="1"/>
</dbReference>
<dbReference type="PANTHER" id="PTHR20856">
    <property type="entry name" value="DNA-DIRECTED RNA POLYMERASE I SUBUNIT 2"/>
    <property type="match status" value="1"/>
</dbReference>
<evidence type="ECO:0000313" key="19">
    <source>
        <dbReference type="Proteomes" id="UP000887566"/>
    </source>
</evidence>
<dbReference type="InterPro" id="IPR007642">
    <property type="entry name" value="RNA_pol_Rpb2_2"/>
</dbReference>
<evidence type="ECO:0000256" key="2">
    <source>
        <dbReference type="ARBA" id="ARBA00006835"/>
    </source>
</evidence>
<dbReference type="InterPro" id="IPR037033">
    <property type="entry name" value="DNA-dir_RNAP_su2_hyb_sf"/>
</dbReference>
<dbReference type="FunFam" id="2.40.270.10:FF:000006">
    <property type="entry name" value="DNA-directed RNA polymerase subunit beta"/>
    <property type="match status" value="1"/>
</dbReference>
<keyword evidence="6" id="KW-0479">Metal-binding</keyword>
<dbReference type="AlphaFoldDB" id="A0A914WZE3"/>
<dbReference type="InterPro" id="IPR007121">
    <property type="entry name" value="RNA_pol_bsu_CS"/>
</dbReference>
<keyword evidence="3 12" id="KW-0240">DNA-directed RNA polymerase</keyword>
<dbReference type="Pfam" id="PF04560">
    <property type="entry name" value="RNA_pol_Rpb2_7"/>
    <property type="match status" value="1"/>
</dbReference>
<dbReference type="Gene3D" id="3.90.1100.10">
    <property type="match status" value="2"/>
</dbReference>
<proteinExistence type="inferred from homology"/>
<dbReference type="InterPro" id="IPR007120">
    <property type="entry name" value="DNA-dir_RNAP_su2_dom"/>
</dbReference>
<evidence type="ECO:0000259" key="18">
    <source>
        <dbReference type="Pfam" id="PF04566"/>
    </source>
</evidence>
<evidence type="ECO:0000256" key="11">
    <source>
        <dbReference type="RuleBase" id="RU000434"/>
    </source>
</evidence>
<evidence type="ECO:0000256" key="12">
    <source>
        <dbReference type="RuleBase" id="RU363031"/>
    </source>
</evidence>
<feature type="domain" description="RNA polymerase Rpb2" evidence="14">
    <location>
        <begin position="1054"/>
        <end position="1138"/>
    </location>
</feature>
<evidence type="ECO:0000313" key="20">
    <source>
        <dbReference type="WBParaSite" id="PSAMB.scaffold56size92332.g1265.t1"/>
    </source>
</evidence>
<keyword evidence="7" id="KW-0862">Zinc</keyword>
<dbReference type="Pfam" id="PF00562">
    <property type="entry name" value="RNA_pol_Rpb2_6"/>
    <property type="match status" value="1"/>
</dbReference>
<dbReference type="Pfam" id="PF04561">
    <property type="entry name" value="RNA_pol_Rpb2_2"/>
    <property type="match status" value="1"/>
</dbReference>
<dbReference type="FunFam" id="2.40.270.10:FF:000011">
    <property type="entry name" value="DNA-directed RNA polymerase subunit beta"/>
    <property type="match status" value="1"/>
</dbReference>
<evidence type="ECO:0000259" key="14">
    <source>
        <dbReference type="Pfam" id="PF04560"/>
    </source>
</evidence>
<dbReference type="Pfam" id="PF04563">
    <property type="entry name" value="RNA_pol_Rpb2_1"/>
    <property type="match status" value="1"/>
</dbReference>
<keyword evidence="5 12" id="KW-0548">Nucleotidyltransferase</keyword>
<evidence type="ECO:0000256" key="4">
    <source>
        <dbReference type="ARBA" id="ARBA00022679"/>
    </source>
</evidence>
<dbReference type="InterPro" id="IPR007641">
    <property type="entry name" value="RNA_pol_Rpb2_7"/>
</dbReference>
<dbReference type="PROSITE" id="PS01166">
    <property type="entry name" value="RNA_POL_BETA"/>
    <property type="match status" value="1"/>
</dbReference>
<dbReference type="InterPro" id="IPR007644">
    <property type="entry name" value="RNA_pol_bsu_protrusion"/>
</dbReference>
<feature type="domain" description="DNA-directed RNA polymerase subunit 2 hybrid-binding" evidence="13">
    <location>
        <begin position="671"/>
        <end position="1052"/>
    </location>
</feature>
<evidence type="ECO:0000256" key="7">
    <source>
        <dbReference type="ARBA" id="ARBA00022833"/>
    </source>
</evidence>
<evidence type="ECO:0000259" key="15">
    <source>
        <dbReference type="Pfam" id="PF04561"/>
    </source>
</evidence>
<comment type="similarity">
    <text evidence="2 11">Belongs to the RNA polymerase beta chain family.</text>
</comment>
<dbReference type="GO" id="GO:0003677">
    <property type="term" value="F:DNA binding"/>
    <property type="evidence" value="ECO:0007669"/>
    <property type="project" value="InterPro"/>
</dbReference>
<dbReference type="FunFam" id="3.90.1110.10:FF:000006">
    <property type="entry name" value="DNA-directed RNA polymerase subunit beta"/>
    <property type="match status" value="1"/>
</dbReference>
<dbReference type="FunFam" id="3.90.1100.10:FF:000021">
    <property type="entry name" value="DNA-directed RNA polymerase subunit beta"/>
    <property type="match status" value="1"/>
</dbReference>
<dbReference type="Pfam" id="PF04566">
    <property type="entry name" value="RNA_pol_Rpb2_4"/>
    <property type="match status" value="1"/>
</dbReference>
<evidence type="ECO:0000256" key="10">
    <source>
        <dbReference type="ARBA" id="ARBA00048552"/>
    </source>
</evidence>
<dbReference type="CDD" id="cd00653">
    <property type="entry name" value="RNA_pol_B_RPB2"/>
    <property type="match status" value="1"/>
</dbReference>
<feature type="domain" description="RNA polymerase beta subunit protrusion" evidence="16">
    <location>
        <begin position="40"/>
        <end position="408"/>
    </location>
</feature>
<evidence type="ECO:0000256" key="6">
    <source>
        <dbReference type="ARBA" id="ARBA00022723"/>
    </source>
</evidence>
<dbReference type="GO" id="GO:0005634">
    <property type="term" value="C:nucleus"/>
    <property type="evidence" value="ECO:0007669"/>
    <property type="project" value="UniProtKB-SubCell"/>
</dbReference>
<keyword evidence="9" id="KW-0539">Nucleus</keyword>
<dbReference type="Gene3D" id="3.90.1800.10">
    <property type="entry name" value="RNA polymerase alpha subunit dimerisation domain"/>
    <property type="match status" value="1"/>
</dbReference>
<evidence type="ECO:0000256" key="1">
    <source>
        <dbReference type="ARBA" id="ARBA00004123"/>
    </source>
</evidence>
<feature type="domain" description="RNA polymerase Rpb2" evidence="15">
    <location>
        <begin position="189"/>
        <end position="366"/>
    </location>
</feature>
<dbReference type="Pfam" id="PF04565">
    <property type="entry name" value="RNA_pol_Rpb2_3"/>
    <property type="match status" value="1"/>
</dbReference>
<dbReference type="GO" id="GO:0032549">
    <property type="term" value="F:ribonucleoside binding"/>
    <property type="evidence" value="ECO:0007669"/>
    <property type="project" value="InterPro"/>
</dbReference>
<dbReference type="GO" id="GO:0003899">
    <property type="term" value="F:DNA-directed RNA polymerase activity"/>
    <property type="evidence" value="ECO:0007669"/>
    <property type="project" value="UniProtKB-EC"/>
</dbReference>
<dbReference type="Proteomes" id="UP000887566">
    <property type="component" value="Unplaced"/>
</dbReference>
<name>A0A914WZE3_9BILA</name>